<dbReference type="Gene3D" id="1.25.40.20">
    <property type="entry name" value="Ankyrin repeat-containing domain"/>
    <property type="match status" value="1"/>
</dbReference>
<dbReference type="InterPro" id="IPR036770">
    <property type="entry name" value="Ankyrin_rpt-contain_sf"/>
</dbReference>
<reference evidence="4 6" key="2">
    <citation type="submission" date="2018-06" db="EMBL/GenBank/DDBJ databases">
        <authorList>
            <consortium name="Pathogen Informatics"/>
            <person name="Doyle S."/>
        </authorList>
    </citation>
    <scope>NUCLEOTIDE SEQUENCE [LARGE SCALE GENOMIC DNA]</scope>
    <source>
        <strain evidence="4 6">NCTC12438</strain>
    </source>
</reference>
<protein>
    <submittedName>
        <fullName evidence="4">Ankyrin repeats (3 copies)</fullName>
    </submittedName>
</protein>
<dbReference type="SMART" id="SM00248">
    <property type="entry name" value="ANK"/>
    <property type="match status" value="3"/>
</dbReference>
<feature type="repeat" description="ANK" evidence="1">
    <location>
        <begin position="83"/>
        <end position="115"/>
    </location>
</feature>
<evidence type="ECO:0000313" key="6">
    <source>
        <dbReference type="Proteomes" id="UP000255316"/>
    </source>
</evidence>
<evidence type="ECO:0000256" key="1">
    <source>
        <dbReference type="PROSITE-ProRule" id="PRU00023"/>
    </source>
</evidence>
<keyword evidence="5" id="KW-1185">Reference proteome</keyword>
<dbReference type="Proteomes" id="UP000054854">
    <property type="component" value="Unassembled WGS sequence"/>
</dbReference>
<accession>A0A378IPG4</accession>
<name>A0A378IPG4_9GAMM</name>
<keyword evidence="1" id="KW-0040">ANK repeat</keyword>
<evidence type="ECO:0000256" key="2">
    <source>
        <dbReference type="SAM" id="MobiDB-lite"/>
    </source>
</evidence>
<organism evidence="4 6">
    <name type="scientific">Legionella cincinnatiensis</name>
    <dbReference type="NCBI Taxonomy" id="28085"/>
    <lineage>
        <taxon>Bacteria</taxon>
        <taxon>Pseudomonadati</taxon>
        <taxon>Pseudomonadota</taxon>
        <taxon>Gammaproteobacteria</taxon>
        <taxon>Legionellales</taxon>
        <taxon>Legionellaceae</taxon>
        <taxon>Legionella</taxon>
    </lineage>
</organism>
<dbReference type="OrthoDB" id="5632076at2"/>
<sequence length="813" mass="94325">MPLNSLEEFRLILSKENKSDSEINELKEILNNSNHPWVNYTHENGNNLLHEACSLDNKIIVNSLLEFSSEEVKDKLINKINNAGFKPIHYACAWSSLDIVSNLIKNNANPKEKAKDGTPAYYYAHETGNVIVLNYLLNDLPWNEDEELFFKQGDLINKFKDKSMDSEFACNALCLAHAVHNEKNNKENYIKKLLLASIKGEYKITLSDKYNGSPKKGEILIYTEGNTIFYQLLNKKGTKIEGSFTHENINKDNIDEFKKIVMNYLYEQKILNPPSNIGQRLSLYQLYSDDYNLGKNTGNIATKELYVSNKEALNTAPEAIEVFKSLANLMSNNCENGNIIGLRFNVPTKNCLHIVSLRKINTDKGEKYQVFDPNDGYHKAVNKEELYLEINKVMQRYYYSNNNGGASFTFNVSNLTKRAKGLNLVQENKENYDKKTKHLIFPEGELKNKIHEIHRDERFNFRMFLNLYNNYKKHDRENEFIESLKSDLEWVLKSLINKPIKNWNEVYELIKKMVGVDEIKKYSQDLILESSRAKNLECLKDYLTLIENKDDLLNIYKKFCSKIFTLNTCLYIHIDDISEFEPVIILFKNKISELIQDDNEIEESINKIKDTIETIYKNVEIEFGDELDDEVSQYLNKMRELLLQVQPQPKINLNAEEQLPQVQTQINPENESHLNTSSIFNSKLSEINKIRKTINNDPSLSDLEKDFINKFYTELKKVIDNGLKNKHLVDNIEKNIQTCLDQTVDESKKIPRTSGFLGFINKIFEVLGREKPFTSDNKKIIDKINDIKSALQQTKTESTSSDDHQIQQENTLN</sequence>
<reference evidence="3 5" key="1">
    <citation type="submission" date="2015-11" db="EMBL/GenBank/DDBJ databases">
        <title>Genomic analysis of 38 Legionella species identifies large and diverse effector repertoires.</title>
        <authorList>
            <person name="Burstein D."/>
            <person name="Amaro F."/>
            <person name="Zusman T."/>
            <person name="Lifshitz Z."/>
            <person name="Cohen O."/>
            <person name="Gilbert J.A."/>
            <person name="Pupko T."/>
            <person name="Shuman H.A."/>
            <person name="Segal G."/>
        </authorList>
    </citation>
    <scope>NUCLEOTIDE SEQUENCE [LARGE SCALE GENOMIC DNA]</scope>
    <source>
        <strain evidence="3 5">CDC#72-OH-14</strain>
    </source>
</reference>
<dbReference type="Pfam" id="PF12796">
    <property type="entry name" value="Ank_2"/>
    <property type="match status" value="1"/>
</dbReference>
<dbReference type="EMBL" id="LNXX01000005">
    <property type="protein sequence ID" value="KTC93463.1"/>
    <property type="molecule type" value="Genomic_DNA"/>
</dbReference>
<dbReference type="PROSITE" id="PS50088">
    <property type="entry name" value="ANK_REPEAT"/>
    <property type="match status" value="1"/>
</dbReference>
<evidence type="ECO:0000313" key="4">
    <source>
        <dbReference type="EMBL" id="STX36535.1"/>
    </source>
</evidence>
<gene>
    <name evidence="3" type="ORF">Lcin_0501</name>
    <name evidence="4" type="ORF">NCTC12438_03168</name>
</gene>
<proteinExistence type="predicted"/>
<dbReference type="EMBL" id="UGNX01000001">
    <property type="protein sequence ID" value="STX36535.1"/>
    <property type="molecule type" value="Genomic_DNA"/>
</dbReference>
<dbReference type="AlphaFoldDB" id="A0A378IPG4"/>
<dbReference type="SUPFAM" id="SSF48403">
    <property type="entry name" value="Ankyrin repeat"/>
    <property type="match status" value="1"/>
</dbReference>
<dbReference type="STRING" id="28085.Lcin_0501"/>
<dbReference type="InterPro" id="IPR002110">
    <property type="entry name" value="Ankyrin_rpt"/>
</dbReference>
<dbReference type="RefSeq" id="WP_058463732.1">
    <property type="nucleotide sequence ID" value="NZ_CAAAHQ010000020.1"/>
</dbReference>
<dbReference type="Proteomes" id="UP000255316">
    <property type="component" value="Unassembled WGS sequence"/>
</dbReference>
<feature type="region of interest" description="Disordered" evidence="2">
    <location>
        <begin position="792"/>
        <end position="813"/>
    </location>
</feature>
<evidence type="ECO:0000313" key="3">
    <source>
        <dbReference type="EMBL" id="KTC93463.1"/>
    </source>
</evidence>
<evidence type="ECO:0000313" key="5">
    <source>
        <dbReference type="Proteomes" id="UP000054854"/>
    </source>
</evidence>